<evidence type="ECO:0000259" key="6">
    <source>
        <dbReference type="PROSITE" id="PS50903"/>
    </source>
</evidence>
<evidence type="ECO:0000313" key="11">
    <source>
        <dbReference type="Proteomes" id="UP000055014"/>
    </source>
</evidence>
<evidence type="ECO:0000313" key="8">
    <source>
        <dbReference type="EMBL" id="KUK68063.1"/>
    </source>
</evidence>
<accession>A0A101H0G0</accession>
<dbReference type="EMBL" id="LGGH01000041">
    <property type="protein sequence ID" value="KUK68063.1"/>
    <property type="molecule type" value="Genomic_DNA"/>
</dbReference>
<proteinExistence type="predicted"/>
<protein>
    <submittedName>
        <fullName evidence="8">Rubrerythrin</fullName>
    </submittedName>
</protein>
<dbReference type="EMBL" id="LGGW01000047">
    <property type="protein sequence ID" value="KUK90186.1"/>
    <property type="molecule type" value="Genomic_DNA"/>
</dbReference>
<name>A0A101H0G0_9BACT</name>
<evidence type="ECO:0000256" key="5">
    <source>
        <dbReference type="ARBA" id="ARBA00023004"/>
    </source>
</evidence>
<dbReference type="Proteomes" id="UP000055014">
    <property type="component" value="Unassembled WGS sequence"/>
</dbReference>
<sequence>MFLPIASKAYKNKIKTIFQTGGEIVNLKGTKTLENLMKAFAGESQARNRYTFYASVAKKEGYEQISAIFKETADNEKEHAEVFFKHIIEGMAGELPVMVHVDADYPVDLRGTKENLKAAAAGENEEWTELYPTFADVAEKEGFKAVAESFRQIAKVENRHEARYLKLLENIEAGKVFKRDEKVLWKCGNCGYILEAKEAPEQCPACKHSMAYFELFVENY</sequence>
<keyword evidence="3" id="KW-0479">Metal-binding</keyword>
<dbReference type="CDD" id="cd00729">
    <property type="entry name" value="rubredoxin_SM"/>
    <property type="match status" value="1"/>
</dbReference>
<dbReference type="PANTHER" id="PTHR43865">
    <property type="entry name" value="RUBRERYTHRIN-RELATED"/>
    <property type="match status" value="1"/>
</dbReference>
<dbReference type="Proteomes" id="UP000054260">
    <property type="component" value="Unassembled WGS sequence"/>
</dbReference>
<dbReference type="InterPro" id="IPR024934">
    <property type="entry name" value="Rubredoxin-like_dom"/>
</dbReference>
<evidence type="ECO:0000256" key="3">
    <source>
        <dbReference type="ARBA" id="ARBA00022723"/>
    </source>
</evidence>
<evidence type="ECO:0000259" key="7">
    <source>
        <dbReference type="PROSITE" id="PS50905"/>
    </source>
</evidence>
<evidence type="ECO:0000256" key="4">
    <source>
        <dbReference type="ARBA" id="ARBA00022982"/>
    </source>
</evidence>
<dbReference type="PROSITE" id="PS50905">
    <property type="entry name" value="FERRITIN_LIKE"/>
    <property type="match status" value="1"/>
</dbReference>
<dbReference type="CDD" id="cd01041">
    <property type="entry name" value="Rubrerythrin"/>
    <property type="match status" value="1"/>
</dbReference>
<dbReference type="PANTHER" id="PTHR43865:SF1">
    <property type="entry name" value="RUBRERYTHRIN-RELATED"/>
    <property type="match status" value="1"/>
</dbReference>
<dbReference type="AlphaFoldDB" id="A0A101H0G0"/>
<dbReference type="NCBIfam" id="NF045767">
    <property type="entry name" value="RuberyRbr"/>
    <property type="match status" value="1"/>
</dbReference>
<reference evidence="10 11" key="2">
    <citation type="journal article" date="2015" name="MBio">
        <title>Genome-Resolved Metagenomic Analysis Reveals Roles for Candidate Phyla and Other Microbial Community Members in Biogeochemical Transformations in Oil Reservoirs.</title>
        <authorList>
            <person name="Hu P."/>
            <person name="Tom L."/>
            <person name="Singh A."/>
            <person name="Thomas B.C."/>
            <person name="Baker B.J."/>
            <person name="Piceno Y.M."/>
            <person name="Andersen G.L."/>
            <person name="Banfield J.F."/>
        </authorList>
    </citation>
    <scope>NUCLEOTIDE SEQUENCE [LARGE SCALE GENOMIC DNA]</scope>
</reference>
<evidence type="ECO:0000313" key="10">
    <source>
        <dbReference type="Proteomes" id="UP000054260"/>
    </source>
</evidence>
<dbReference type="GO" id="GO:0016491">
    <property type="term" value="F:oxidoreductase activity"/>
    <property type="evidence" value="ECO:0007669"/>
    <property type="project" value="InterPro"/>
</dbReference>
<dbReference type="InterPro" id="IPR048574">
    <property type="entry name" value="RUBY_RBDX"/>
</dbReference>
<feature type="domain" description="Ferritin-like diiron" evidence="7">
    <location>
        <begin position="26"/>
        <end position="175"/>
    </location>
</feature>
<dbReference type="InterPro" id="IPR009040">
    <property type="entry name" value="Ferritin-like_diiron"/>
</dbReference>
<dbReference type="Pfam" id="PF02915">
    <property type="entry name" value="Rubrerythrin"/>
    <property type="match status" value="1"/>
</dbReference>
<keyword evidence="4" id="KW-0249">Electron transport</keyword>
<comment type="caution">
    <text evidence="8">The sequence shown here is derived from an EMBL/GenBank/DDBJ whole genome shotgun (WGS) entry which is preliminary data.</text>
</comment>
<evidence type="ECO:0000256" key="1">
    <source>
        <dbReference type="ARBA" id="ARBA00001965"/>
    </source>
</evidence>
<dbReference type="Gene3D" id="2.20.28.10">
    <property type="match status" value="1"/>
</dbReference>
<dbReference type="InterPro" id="IPR003251">
    <property type="entry name" value="Rr_diiron-bd_dom"/>
</dbReference>
<dbReference type="InterPro" id="IPR012347">
    <property type="entry name" value="Ferritin-like"/>
</dbReference>
<dbReference type="PROSITE" id="PS50903">
    <property type="entry name" value="RUBREDOXIN_LIKE"/>
    <property type="match status" value="1"/>
</dbReference>
<dbReference type="GO" id="GO:0005506">
    <property type="term" value="F:iron ion binding"/>
    <property type="evidence" value="ECO:0007669"/>
    <property type="project" value="InterPro"/>
</dbReference>
<keyword evidence="5" id="KW-0408">Iron</keyword>
<dbReference type="Pfam" id="PF21349">
    <property type="entry name" value="RUBY_RBDX"/>
    <property type="match status" value="1"/>
</dbReference>
<organism evidence="8 10">
    <name type="scientific">Mesotoga infera</name>
    <dbReference type="NCBI Taxonomy" id="1236046"/>
    <lineage>
        <taxon>Bacteria</taxon>
        <taxon>Thermotogati</taxon>
        <taxon>Thermotogota</taxon>
        <taxon>Thermotogae</taxon>
        <taxon>Kosmotogales</taxon>
        <taxon>Kosmotogaceae</taxon>
        <taxon>Mesotoga</taxon>
    </lineage>
</organism>
<reference evidence="8" key="1">
    <citation type="journal article" date="2015" name="MBio">
        <title>Genome-resolved metagenomic analysis reveals roles for candidate phyla and other microbial community members in biogeochemical transformations in oil reservoirs.</title>
        <authorList>
            <person name="Hu P."/>
            <person name="Tom L."/>
            <person name="Singh A."/>
            <person name="Thomas B.C."/>
            <person name="Baker B.J."/>
            <person name="Piceno Y.M."/>
            <person name="Andersen G.L."/>
            <person name="Banfield J.F."/>
        </authorList>
    </citation>
    <scope>NUCLEOTIDE SEQUENCE [LARGE SCALE GENOMIC DNA]</scope>
    <source>
        <strain evidence="8">46_47</strain>
        <strain evidence="9">46_70</strain>
    </source>
</reference>
<dbReference type="PATRIC" id="fig|1236046.5.peg.209"/>
<gene>
    <name evidence="8" type="ORF">XD86_0425</name>
    <name evidence="9" type="ORF">XE02_0649</name>
</gene>
<dbReference type="SUPFAM" id="SSF47240">
    <property type="entry name" value="Ferritin-like"/>
    <property type="match status" value="1"/>
</dbReference>
<dbReference type="InterPro" id="IPR052364">
    <property type="entry name" value="Rubrerythrin"/>
</dbReference>
<dbReference type="FunFam" id="2.20.28.10:FF:000018">
    <property type="entry name" value="Rubrerythrin"/>
    <property type="match status" value="1"/>
</dbReference>
<evidence type="ECO:0000256" key="2">
    <source>
        <dbReference type="ARBA" id="ARBA00022448"/>
    </source>
</evidence>
<dbReference type="InterPro" id="IPR009078">
    <property type="entry name" value="Ferritin-like_SF"/>
</dbReference>
<dbReference type="Gene3D" id="1.20.1260.10">
    <property type="match status" value="1"/>
</dbReference>
<dbReference type="SUPFAM" id="SSF57802">
    <property type="entry name" value="Rubredoxin-like"/>
    <property type="match status" value="1"/>
</dbReference>
<evidence type="ECO:0000313" key="9">
    <source>
        <dbReference type="EMBL" id="KUK90186.1"/>
    </source>
</evidence>
<feature type="domain" description="Rubredoxin-like" evidence="6">
    <location>
        <begin position="182"/>
        <end position="216"/>
    </location>
</feature>
<comment type="cofactor">
    <cofactor evidence="1">
        <name>Fe(3+)</name>
        <dbReference type="ChEBI" id="CHEBI:29034"/>
    </cofactor>
</comment>
<keyword evidence="2" id="KW-0813">Transport</keyword>